<dbReference type="Pfam" id="PF13977">
    <property type="entry name" value="TetR_C_6"/>
    <property type="match status" value="1"/>
</dbReference>
<dbReference type="Proteomes" id="UP000193963">
    <property type="component" value="Unassembled WGS sequence"/>
</dbReference>
<dbReference type="Gene3D" id="1.10.357.10">
    <property type="entry name" value="Tetracycline Repressor, domain 2"/>
    <property type="match status" value="1"/>
</dbReference>
<dbReference type="UniPathway" id="UPA00529"/>
<comment type="function">
    <text evidence="6">Repressor involved in the biosynthesis of the osmoprotectant glycine betaine. It represses transcription of the choline transporter BetT and the genes of BetAB involved in the synthesis of glycine betaine.</text>
</comment>
<dbReference type="NCBIfam" id="NF001978">
    <property type="entry name" value="PRK00767.1"/>
    <property type="match status" value="1"/>
</dbReference>
<evidence type="ECO:0000256" key="8">
    <source>
        <dbReference type="PROSITE-ProRule" id="PRU00335"/>
    </source>
</evidence>
<organism evidence="10 11">
    <name type="scientific">Pseudooceanicola marinus</name>
    <dbReference type="NCBI Taxonomy" id="396013"/>
    <lineage>
        <taxon>Bacteria</taxon>
        <taxon>Pseudomonadati</taxon>
        <taxon>Pseudomonadota</taxon>
        <taxon>Alphaproteobacteria</taxon>
        <taxon>Rhodobacterales</taxon>
        <taxon>Paracoccaceae</taxon>
        <taxon>Pseudooceanicola</taxon>
    </lineage>
</organism>
<dbReference type="GO" id="GO:0003700">
    <property type="term" value="F:DNA-binding transcription factor activity"/>
    <property type="evidence" value="ECO:0007669"/>
    <property type="project" value="UniProtKB-UniRule"/>
</dbReference>
<dbReference type="SUPFAM" id="SSF48498">
    <property type="entry name" value="Tetracyclin repressor-like, C-terminal domain"/>
    <property type="match status" value="1"/>
</dbReference>
<keyword evidence="5 7" id="KW-0804">Transcription</keyword>
<dbReference type="InterPro" id="IPR009057">
    <property type="entry name" value="Homeodomain-like_sf"/>
</dbReference>
<dbReference type="InterPro" id="IPR036271">
    <property type="entry name" value="Tet_transcr_reg_TetR-rel_C_sf"/>
</dbReference>
<dbReference type="InterPro" id="IPR039538">
    <property type="entry name" value="BetI_C"/>
</dbReference>
<keyword evidence="2 7" id="KW-0678">Repressor</keyword>
<dbReference type="GO" id="GO:0019285">
    <property type="term" value="P:glycine betaine biosynthetic process from choline"/>
    <property type="evidence" value="ECO:0007669"/>
    <property type="project" value="UniProtKB-UniRule"/>
</dbReference>
<evidence type="ECO:0000256" key="6">
    <source>
        <dbReference type="ARBA" id="ARBA00024936"/>
    </source>
</evidence>
<reference evidence="10 11" key="1">
    <citation type="submission" date="2017-03" db="EMBL/GenBank/DDBJ databases">
        <authorList>
            <person name="Afonso C.L."/>
            <person name="Miller P.J."/>
            <person name="Scott M.A."/>
            <person name="Spackman E."/>
            <person name="Goraichik I."/>
            <person name="Dimitrov K.M."/>
            <person name="Suarez D.L."/>
            <person name="Swayne D.E."/>
        </authorList>
    </citation>
    <scope>NUCLEOTIDE SEQUENCE [LARGE SCALE GENOMIC DNA]</scope>
    <source>
        <strain evidence="10 11">CECT 7751</strain>
    </source>
</reference>
<evidence type="ECO:0000256" key="1">
    <source>
        <dbReference type="ARBA" id="ARBA00004719"/>
    </source>
</evidence>
<dbReference type="SUPFAM" id="SSF46689">
    <property type="entry name" value="Homeodomain-like"/>
    <property type="match status" value="1"/>
</dbReference>
<keyword evidence="11" id="KW-1185">Reference proteome</keyword>
<keyword evidence="4 7" id="KW-0238">DNA-binding</keyword>
<dbReference type="NCBIfam" id="TIGR03384">
    <property type="entry name" value="betaine_BetI"/>
    <property type="match status" value="1"/>
</dbReference>
<comment type="pathway">
    <text evidence="1 7">Amine and polyamine biosynthesis; betaine biosynthesis via choline pathway [regulation].</text>
</comment>
<evidence type="ECO:0000256" key="2">
    <source>
        <dbReference type="ARBA" id="ARBA00022491"/>
    </source>
</evidence>
<keyword evidence="3 7" id="KW-0805">Transcription regulation</keyword>
<evidence type="ECO:0000256" key="5">
    <source>
        <dbReference type="ARBA" id="ARBA00023163"/>
    </source>
</evidence>
<protein>
    <recommendedName>
        <fullName evidence="7">HTH-type transcriptional regulator BetI</fullName>
    </recommendedName>
</protein>
<dbReference type="OrthoDB" id="7618612at2"/>
<accession>A0A1X6YZJ6</accession>
<dbReference type="PROSITE" id="PS50977">
    <property type="entry name" value="HTH_TETR_2"/>
    <property type="match status" value="1"/>
</dbReference>
<dbReference type="InterPro" id="IPR001647">
    <property type="entry name" value="HTH_TetR"/>
</dbReference>
<evidence type="ECO:0000256" key="7">
    <source>
        <dbReference type="HAMAP-Rule" id="MF_00768"/>
    </source>
</evidence>
<dbReference type="AlphaFoldDB" id="A0A1X6YZJ6"/>
<comment type="function">
    <text evidence="7">Repressor involved in choline regulation of the bet genes.</text>
</comment>
<dbReference type="GO" id="GO:0003677">
    <property type="term" value="F:DNA binding"/>
    <property type="evidence" value="ECO:0007669"/>
    <property type="project" value="UniProtKB-UniRule"/>
</dbReference>
<evidence type="ECO:0000256" key="4">
    <source>
        <dbReference type="ARBA" id="ARBA00023125"/>
    </source>
</evidence>
<gene>
    <name evidence="10" type="primary">betI_1</name>
    <name evidence="7" type="synonym">betI</name>
    <name evidence="10" type="ORF">PSM7751_01568</name>
</gene>
<evidence type="ECO:0000313" key="10">
    <source>
        <dbReference type="EMBL" id="SLN36403.1"/>
    </source>
</evidence>
<sequence>MPKVGMEPVRKQALIEACITEIGQAGTLDVTVSQIAKRAGMSSALAHHYFGSKEQIFLATMRYVLRLWGETVRRNLAQASTSAERVLAISDSSFDSNQFEREVVAAWLNFYVRALHSADTRRLLNIYAHRLQSNLLYDLRKIFPTDIAVEIAQGIAALIDGFYIRSALQDSVPERAKIKATIADYLTLWLERTTRD</sequence>
<evidence type="ECO:0000313" key="11">
    <source>
        <dbReference type="Proteomes" id="UP000193963"/>
    </source>
</evidence>
<dbReference type="RefSeq" id="WP_085887453.1">
    <property type="nucleotide sequence ID" value="NZ_FWFN01000003.1"/>
</dbReference>
<dbReference type="Pfam" id="PF00440">
    <property type="entry name" value="TetR_N"/>
    <property type="match status" value="1"/>
</dbReference>
<dbReference type="EMBL" id="FWFN01000003">
    <property type="protein sequence ID" value="SLN36403.1"/>
    <property type="molecule type" value="Genomic_DNA"/>
</dbReference>
<dbReference type="HAMAP" id="MF_00768">
    <property type="entry name" value="HTH_type_BetI"/>
    <property type="match status" value="1"/>
</dbReference>
<dbReference type="GO" id="GO:0045892">
    <property type="term" value="P:negative regulation of DNA-templated transcription"/>
    <property type="evidence" value="ECO:0007669"/>
    <property type="project" value="UniProtKB-UniRule"/>
</dbReference>
<name>A0A1X6YZJ6_9RHOB</name>
<evidence type="ECO:0000256" key="3">
    <source>
        <dbReference type="ARBA" id="ARBA00023015"/>
    </source>
</evidence>
<proteinExistence type="inferred from homology"/>
<dbReference type="InterPro" id="IPR017757">
    <property type="entry name" value="Tscrpt_rep_BetI"/>
</dbReference>
<feature type="domain" description="HTH tetR-type" evidence="9">
    <location>
        <begin position="8"/>
        <end position="68"/>
    </location>
</feature>
<feature type="DNA-binding region" description="H-T-H motif" evidence="7 8">
    <location>
        <begin position="31"/>
        <end position="50"/>
    </location>
</feature>
<evidence type="ECO:0000259" key="9">
    <source>
        <dbReference type="PROSITE" id="PS50977"/>
    </source>
</evidence>